<dbReference type="RefSeq" id="WP_111149180.1">
    <property type="nucleotide sequence ID" value="NZ_QKRB01000057.1"/>
</dbReference>
<dbReference type="InterPro" id="IPR054055">
    <property type="entry name" value="YpzH"/>
</dbReference>
<evidence type="ECO:0000313" key="1">
    <source>
        <dbReference type="EMBL" id="PZD93511.1"/>
    </source>
</evidence>
<dbReference type="OrthoDB" id="1955035at2"/>
<keyword evidence="2" id="KW-1185">Reference proteome</keyword>
<proteinExistence type="predicted"/>
<protein>
    <submittedName>
        <fullName evidence="1">Uncharacterized protein</fullName>
    </submittedName>
</protein>
<name>A0A2W1LNX0_9BACL</name>
<accession>A0A2W1LNX0</accession>
<evidence type="ECO:0000313" key="2">
    <source>
        <dbReference type="Proteomes" id="UP000249522"/>
    </source>
</evidence>
<dbReference type="Proteomes" id="UP000249522">
    <property type="component" value="Unassembled WGS sequence"/>
</dbReference>
<gene>
    <name evidence="1" type="ORF">DNH61_23100</name>
</gene>
<organism evidence="1 2">
    <name type="scientific">Paenibacillus sambharensis</name>
    <dbReference type="NCBI Taxonomy" id="1803190"/>
    <lineage>
        <taxon>Bacteria</taxon>
        <taxon>Bacillati</taxon>
        <taxon>Bacillota</taxon>
        <taxon>Bacilli</taxon>
        <taxon>Bacillales</taxon>
        <taxon>Paenibacillaceae</taxon>
        <taxon>Paenibacillus</taxon>
    </lineage>
</organism>
<sequence>MAKVAAIVTLDREAVGGGAPIFVEQSREQQEKTAFLLEKILDASVHDLKNGILVLVKHGDK</sequence>
<dbReference type="Pfam" id="PF21835">
    <property type="entry name" value="YIEGIA_cap"/>
    <property type="match status" value="1"/>
</dbReference>
<dbReference type="AlphaFoldDB" id="A0A2W1LNX0"/>
<dbReference type="EMBL" id="QKRB01000057">
    <property type="protein sequence ID" value="PZD93511.1"/>
    <property type="molecule type" value="Genomic_DNA"/>
</dbReference>
<reference evidence="1 2" key="1">
    <citation type="submission" date="2018-06" db="EMBL/GenBank/DDBJ databases">
        <title>Paenibacillus imtechensis sp. nov.</title>
        <authorList>
            <person name="Pinnaka A.K."/>
            <person name="Singh H."/>
            <person name="Kaur M."/>
        </authorList>
    </citation>
    <scope>NUCLEOTIDE SEQUENCE [LARGE SCALE GENOMIC DNA]</scope>
    <source>
        <strain evidence="1 2">SMB1</strain>
    </source>
</reference>
<comment type="caution">
    <text evidence="1">The sequence shown here is derived from an EMBL/GenBank/DDBJ whole genome shotgun (WGS) entry which is preliminary data.</text>
</comment>